<dbReference type="SUPFAM" id="SSF54368">
    <property type="entry name" value="Glutamine synthetase, N-terminal domain"/>
    <property type="match status" value="1"/>
</dbReference>
<dbReference type="AlphaFoldDB" id="A0A381ZF67"/>
<sequence length="52" mass="6072">MKFDCKTPKELMSKTKDLDIKMIDLRFTDMPGTTHHITIPIKFLNEDLFTDG</sequence>
<evidence type="ECO:0000313" key="1">
    <source>
        <dbReference type="EMBL" id="SVA87387.1"/>
    </source>
</evidence>
<feature type="non-terminal residue" evidence="1">
    <location>
        <position position="52"/>
    </location>
</feature>
<protein>
    <recommendedName>
        <fullName evidence="2">GS beta-grasp domain-containing protein</fullName>
    </recommendedName>
</protein>
<dbReference type="Gene3D" id="3.10.20.70">
    <property type="entry name" value="Glutamine synthetase, N-terminal domain"/>
    <property type="match status" value="1"/>
</dbReference>
<evidence type="ECO:0008006" key="2">
    <source>
        <dbReference type="Google" id="ProtNLM"/>
    </source>
</evidence>
<gene>
    <name evidence="1" type="ORF">METZ01_LOCUS140241</name>
</gene>
<reference evidence="1" key="1">
    <citation type="submission" date="2018-05" db="EMBL/GenBank/DDBJ databases">
        <authorList>
            <person name="Lanie J.A."/>
            <person name="Ng W.-L."/>
            <person name="Kazmierczak K.M."/>
            <person name="Andrzejewski T.M."/>
            <person name="Davidsen T.M."/>
            <person name="Wayne K.J."/>
            <person name="Tettelin H."/>
            <person name="Glass J.I."/>
            <person name="Rusch D."/>
            <person name="Podicherti R."/>
            <person name="Tsui H.-C.T."/>
            <person name="Winkler M.E."/>
        </authorList>
    </citation>
    <scope>NUCLEOTIDE SEQUENCE</scope>
</reference>
<dbReference type="EMBL" id="UINC01020921">
    <property type="protein sequence ID" value="SVA87387.1"/>
    <property type="molecule type" value="Genomic_DNA"/>
</dbReference>
<dbReference type="InterPro" id="IPR036651">
    <property type="entry name" value="Gln_synt_N_sf"/>
</dbReference>
<name>A0A381ZF67_9ZZZZ</name>
<dbReference type="GO" id="GO:0004356">
    <property type="term" value="F:glutamine synthetase activity"/>
    <property type="evidence" value="ECO:0007669"/>
    <property type="project" value="InterPro"/>
</dbReference>
<dbReference type="GO" id="GO:0006542">
    <property type="term" value="P:glutamine biosynthetic process"/>
    <property type="evidence" value="ECO:0007669"/>
    <property type="project" value="InterPro"/>
</dbReference>
<proteinExistence type="predicted"/>
<accession>A0A381ZF67</accession>
<organism evidence="1">
    <name type="scientific">marine metagenome</name>
    <dbReference type="NCBI Taxonomy" id="408172"/>
    <lineage>
        <taxon>unclassified sequences</taxon>
        <taxon>metagenomes</taxon>
        <taxon>ecological metagenomes</taxon>
    </lineage>
</organism>